<sequence>MQKAVRKQDVQKLIGKQIYALKKDGTVVEGKLVKISGNRLIVAPKGKQVKTSAFIPLVLFDLLAIGTSPFAFGGGFGFPFGGGFGGGFGFPFGGGFF</sequence>
<evidence type="ECO:0000313" key="2">
    <source>
        <dbReference type="EMBL" id="MCZ8512595.1"/>
    </source>
</evidence>
<comment type="caution">
    <text evidence="2">The sequence shown here is derived from an EMBL/GenBank/DDBJ whole genome shotgun (WGS) entry which is preliminary data.</text>
</comment>
<proteinExistence type="predicted"/>
<organism evidence="2 3">
    <name type="scientific">Paenibacillus gyeongsangnamensis</name>
    <dbReference type="NCBI Taxonomy" id="3388067"/>
    <lineage>
        <taxon>Bacteria</taxon>
        <taxon>Bacillati</taxon>
        <taxon>Bacillota</taxon>
        <taxon>Bacilli</taxon>
        <taxon>Bacillales</taxon>
        <taxon>Paenibacillaceae</taxon>
        <taxon>Paenibacillus</taxon>
    </lineage>
</organism>
<keyword evidence="1" id="KW-0812">Transmembrane</keyword>
<name>A0ABT4Q6U9_9BACL</name>
<gene>
    <name evidence="2" type="ORF">O9H85_09255</name>
</gene>
<evidence type="ECO:0000313" key="3">
    <source>
        <dbReference type="Proteomes" id="UP001527882"/>
    </source>
</evidence>
<dbReference type="RefSeq" id="WP_269881042.1">
    <property type="nucleotide sequence ID" value="NZ_JAQAGZ010000005.1"/>
</dbReference>
<keyword evidence="3" id="KW-1185">Reference proteome</keyword>
<accession>A0ABT4Q6U9</accession>
<evidence type="ECO:0008006" key="4">
    <source>
        <dbReference type="Google" id="ProtNLM"/>
    </source>
</evidence>
<dbReference type="Proteomes" id="UP001527882">
    <property type="component" value="Unassembled WGS sequence"/>
</dbReference>
<dbReference type="EMBL" id="JAQAGZ010000005">
    <property type="protein sequence ID" value="MCZ8512595.1"/>
    <property type="molecule type" value="Genomic_DNA"/>
</dbReference>
<reference evidence="2 3" key="1">
    <citation type="submission" date="2022-12" db="EMBL/GenBank/DDBJ databases">
        <title>Draft genome sequence of Paenibacillus sp. dW9.</title>
        <authorList>
            <person name="Choi E.-W."/>
            <person name="Kim D.-U."/>
        </authorList>
    </citation>
    <scope>NUCLEOTIDE SEQUENCE [LARGE SCALE GENOMIC DNA]</scope>
    <source>
        <strain evidence="3">dW9</strain>
    </source>
</reference>
<evidence type="ECO:0000256" key="1">
    <source>
        <dbReference type="SAM" id="Phobius"/>
    </source>
</evidence>
<keyword evidence="1" id="KW-1133">Transmembrane helix</keyword>
<keyword evidence="1" id="KW-0472">Membrane</keyword>
<protein>
    <recommendedName>
        <fullName evidence="4">50S ribosomal protein L33</fullName>
    </recommendedName>
</protein>
<feature type="transmembrane region" description="Helical" evidence="1">
    <location>
        <begin position="53"/>
        <end position="72"/>
    </location>
</feature>